<organism evidence="1 2">
    <name type="scientific">Pseudomonas fluorescens</name>
    <dbReference type="NCBI Taxonomy" id="294"/>
    <lineage>
        <taxon>Bacteria</taxon>
        <taxon>Pseudomonadati</taxon>
        <taxon>Pseudomonadota</taxon>
        <taxon>Gammaproteobacteria</taxon>
        <taxon>Pseudomonadales</taxon>
        <taxon>Pseudomonadaceae</taxon>
        <taxon>Pseudomonas</taxon>
    </lineage>
</organism>
<evidence type="ECO:0000313" key="1">
    <source>
        <dbReference type="EMBL" id="PRW83165.1"/>
    </source>
</evidence>
<dbReference type="EMBL" id="PVUH01000048">
    <property type="protein sequence ID" value="PRW83165.1"/>
    <property type="molecule type" value="Genomic_DNA"/>
</dbReference>
<sequence>MLFSLVVIDVETGFEGLYGVYGFLKGEIKAQLGLIVGRPFPTHRIVLRLVRIIVIIRNA</sequence>
<gene>
    <name evidence="1" type="ORF">C7A10_31295</name>
</gene>
<dbReference type="AlphaFoldDB" id="A0A2T0HJ90"/>
<evidence type="ECO:0000313" key="2">
    <source>
        <dbReference type="Proteomes" id="UP000239731"/>
    </source>
</evidence>
<proteinExistence type="predicted"/>
<accession>A0A2T0HJ90</accession>
<comment type="caution">
    <text evidence="1">The sequence shown here is derived from an EMBL/GenBank/DDBJ whole genome shotgun (WGS) entry which is preliminary data.</text>
</comment>
<protein>
    <submittedName>
        <fullName evidence="1">Uncharacterized protein</fullName>
    </submittedName>
</protein>
<dbReference type="Proteomes" id="UP000239731">
    <property type="component" value="Unassembled WGS sequence"/>
</dbReference>
<reference evidence="1 2" key="1">
    <citation type="submission" date="2018-03" db="EMBL/GenBank/DDBJ databases">
        <title>Blue discolouration in mozzarella cheese caused by Pseudomonas fluorescens.</title>
        <authorList>
            <person name="Chiesa F."/>
            <person name="Dalmasso A."/>
            <person name="Lomonaco S."/>
        </authorList>
    </citation>
    <scope>NUCLEOTIDE SEQUENCE [LARGE SCALE GENOMIC DNA]</scope>
    <source>
        <strain evidence="1 2">11293</strain>
    </source>
</reference>
<name>A0A2T0HJ90_PSEFL</name>